<dbReference type="Proteomes" id="UP000018781">
    <property type="component" value="Plasmid unnamed"/>
</dbReference>
<protein>
    <submittedName>
        <fullName evidence="2">ATP-binding protein</fullName>
    </submittedName>
</protein>
<dbReference type="GO" id="GO:0005524">
    <property type="term" value="F:ATP binding"/>
    <property type="evidence" value="ECO:0007669"/>
    <property type="project" value="UniProtKB-KW"/>
</dbReference>
<reference evidence="2 3" key="1">
    <citation type="journal article" date="2014" name="Genome Announc.">
        <title>Complete Genome of Rhodococcus pyridinivorans SB3094, a Methyl-Ethyl-Ketone-Degrading Bacterium Used for Bioaugmentation.</title>
        <authorList>
            <person name="Dueholm M.S."/>
            <person name="Albertsen M."/>
            <person name="D'Imperio S."/>
            <person name="Tale V.P."/>
            <person name="Lewis D."/>
            <person name="Nielsen P.H."/>
            <person name="Nielsen J.L."/>
        </authorList>
    </citation>
    <scope>NUCLEOTIDE SEQUENCE [LARGE SCALE GENOMIC DNA]</scope>
    <source>
        <strain evidence="3">SB3094</strain>
        <plasmid evidence="3">1</plasmid>
    </source>
</reference>
<feature type="region of interest" description="Disordered" evidence="1">
    <location>
        <begin position="101"/>
        <end position="123"/>
    </location>
</feature>
<sequence length="123" mass="13240">MHRRFPVGVSMSPMSRRIPEHLDEATRTTINRIARTELLVVGEIGMLPPGSGCRRSVHCLIGAADERRGIVVISNLHLPGIDTIVPKTLASAATVAGCLQRGGTAAPARSKHGRTQRKQYAPN</sequence>
<dbReference type="AlphaFoldDB" id="V9XP40"/>
<evidence type="ECO:0000313" key="2">
    <source>
        <dbReference type="EMBL" id="AHD24168.1"/>
    </source>
</evidence>
<evidence type="ECO:0000313" key="3">
    <source>
        <dbReference type="Proteomes" id="UP000018781"/>
    </source>
</evidence>
<dbReference type="eggNOG" id="COG1484">
    <property type="taxonomic scope" value="Bacteria"/>
</dbReference>
<organism evidence="2 3">
    <name type="scientific">Rhodococcus pyridinivorans SB3094</name>
    <dbReference type="NCBI Taxonomy" id="1435356"/>
    <lineage>
        <taxon>Bacteria</taxon>
        <taxon>Bacillati</taxon>
        <taxon>Actinomycetota</taxon>
        <taxon>Actinomycetes</taxon>
        <taxon>Mycobacteriales</taxon>
        <taxon>Nocardiaceae</taxon>
        <taxon>Rhodococcus</taxon>
    </lineage>
</organism>
<geneLocation type="plasmid" evidence="3">
    <name>1</name>
</geneLocation>
<dbReference type="HOGENOM" id="CLU_2013515_0_0_11"/>
<keyword evidence="2" id="KW-0067">ATP-binding</keyword>
<accession>V9XP40</accession>
<proteinExistence type="predicted"/>
<keyword evidence="2" id="KW-0547">Nucleotide-binding</keyword>
<evidence type="ECO:0000256" key="1">
    <source>
        <dbReference type="SAM" id="MobiDB-lite"/>
    </source>
</evidence>
<name>V9XP40_9NOCA</name>
<dbReference type="EMBL" id="CP006997">
    <property type="protein sequence ID" value="AHD24168.1"/>
    <property type="molecule type" value="Genomic_DNA"/>
</dbReference>
<gene>
    <name evidence="2" type="ORF">Y013_26075</name>
</gene>
<dbReference type="KEGG" id="rpy:Y013_26075"/>
<keyword evidence="2" id="KW-0614">Plasmid</keyword>